<gene>
    <name evidence="1" type="ORF">C6Q15_28485</name>
</gene>
<proteinExistence type="predicted"/>
<protein>
    <recommendedName>
        <fullName evidence="3">Baseplate protein J-like domain-containing protein</fullName>
    </recommendedName>
</protein>
<dbReference type="EMBL" id="PVGH01000107">
    <property type="protein sequence ID" value="PRF54697.1"/>
    <property type="molecule type" value="Genomic_DNA"/>
</dbReference>
<reference evidence="1 2" key="1">
    <citation type="submission" date="2018-03" db="EMBL/GenBank/DDBJ databases">
        <authorList>
            <person name="Keele B.F."/>
        </authorList>
    </citation>
    <scope>NUCLEOTIDE SEQUENCE [LARGE SCALE GENOMIC DNA]</scope>
    <source>
        <strain evidence="1 2">AU19729</strain>
    </source>
</reference>
<name>A0A2S9MBQ2_9BURK</name>
<organism evidence="1 2">
    <name type="scientific">Burkholderia multivorans</name>
    <dbReference type="NCBI Taxonomy" id="87883"/>
    <lineage>
        <taxon>Bacteria</taxon>
        <taxon>Pseudomonadati</taxon>
        <taxon>Pseudomonadota</taxon>
        <taxon>Betaproteobacteria</taxon>
        <taxon>Burkholderiales</taxon>
        <taxon>Burkholderiaceae</taxon>
        <taxon>Burkholderia</taxon>
        <taxon>Burkholderia cepacia complex</taxon>
    </lineage>
</organism>
<evidence type="ECO:0000313" key="2">
    <source>
        <dbReference type="Proteomes" id="UP000238982"/>
    </source>
</evidence>
<dbReference type="AlphaFoldDB" id="A0A2S9MBQ2"/>
<dbReference type="Proteomes" id="UP000238982">
    <property type="component" value="Unassembled WGS sequence"/>
</dbReference>
<evidence type="ECO:0008006" key="3">
    <source>
        <dbReference type="Google" id="ProtNLM"/>
    </source>
</evidence>
<evidence type="ECO:0000313" key="1">
    <source>
        <dbReference type="EMBL" id="PRF54697.1"/>
    </source>
</evidence>
<comment type="caution">
    <text evidence="1">The sequence shown here is derived from an EMBL/GenBank/DDBJ whole genome shotgun (WGS) entry which is preliminary data.</text>
</comment>
<accession>A0A2S9MBQ2</accession>
<sequence length="464" mass="47137">MTAAGPVATDPTTLRQNLIDGVAAEVPDYTANLPGSLIEDVASTDVGALTTIDQARVEAVNSVTPYGANAFVLAQLGAQFGVPQGTSANGSVYVVFTGPAGYVLPPGFVIGDGTNQYTLQDGGVILSTGQSAQLYAVATNSGTFAIPANTVNQIITSLPSEYAGLITVTNPQAGVSASSAESPQTYRARVLQAGQVASVGTPAFLKTLLGKITGVQQRLISINQVTGGWQIVCGGGDAYAVAAAILQGAGDIALLKGSQLGITGMTAANPVVVQTNLASGYTAGQTFTVAGATPSAFNRTYTVASVSGNSITTTTDGTGFGTYTGGATFSPNPRDVNVSLFQNPNTYNIPFVNPPQQVVTLAVTWNTTLPNFTAVSSVNQLAAPALQSYLNSIFVGQPINLNEMTATFLDAVSSVIDGPNVTTLSFVVTINGVTATPAAGTDIITSDPESYFFCSATGVTVSQG</sequence>